<accession>A0AAN7L110</accession>
<keyword evidence="2" id="KW-1185">Reference proteome</keyword>
<sequence>MLSRDHSIYLPQRCLVSDGQRSAKYTTGREESLVDVVMDGGCGRSLQVLVGRRRLLLRPLLELGEESLVLAVECPGLPPRPGVLLDNVALNQAFKATQLLFPSYKNGSCRWNRSSSSASATSFNPHFLESPAFFISSSSSSSKSFFCCCFCCNMSLQVDRGRCQFLLASRPGLICHLTSVTLLYSWIIVRVRVIMLAMSNVISHGSVCLRMGLARLSLICRSFLWKKAQKKDLLELLTTLPFFLQCRWKVRCINTDPRSLDCCMKQSAMSIRHSRNPTVKGQR</sequence>
<gene>
    <name evidence="1" type="ORF">SAY86_005609</name>
</gene>
<name>A0AAN7L110_TRANT</name>
<reference evidence="1 2" key="1">
    <citation type="journal article" date="2023" name="Hortic Res">
        <title>Pangenome of water caltrop reveals structural variations and asymmetric subgenome divergence after allopolyploidization.</title>
        <authorList>
            <person name="Zhang X."/>
            <person name="Chen Y."/>
            <person name="Wang L."/>
            <person name="Yuan Y."/>
            <person name="Fang M."/>
            <person name="Shi L."/>
            <person name="Lu R."/>
            <person name="Comes H.P."/>
            <person name="Ma Y."/>
            <person name="Chen Y."/>
            <person name="Huang G."/>
            <person name="Zhou Y."/>
            <person name="Zheng Z."/>
            <person name="Qiu Y."/>
        </authorList>
    </citation>
    <scope>NUCLEOTIDE SEQUENCE [LARGE SCALE GENOMIC DNA]</scope>
    <source>
        <strain evidence="1">F231</strain>
    </source>
</reference>
<evidence type="ECO:0000313" key="1">
    <source>
        <dbReference type="EMBL" id="KAK4776921.1"/>
    </source>
</evidence>
<comment type="caution">
    <text evidence="1">The sequence shown here is derived from an EMBL/GenBank/DDBJ whole genome shotgun (WGS) entry which is preliminary data.</text>
</comment>
<dbReference type="EMBL" id="JAXQNO010000018">
    <property type="protein sequence ID" value="KAK4776921.1"/>
    <property type="molecule type" value="Genomic_DNA"/>
</dbReference>
<proteinExistence type="predicted"/>
<dbReference type="AlphaFoldDB" id="A0AAN7L110"/>
<protein>
    <submittedName>
        <fullName evidence="1">Uncharacterized protein</fullName>
    </submittedName>
</protein>
<evidence type="ECO:0000313" key="2">
    <source>
        <dbReference type="Proteomes" id="UP001346149"/>
    </source>
</evidence>
<organism evidence="1 2">
    <name type="scientific">Trapa natans</name>
    <name type="common">Water chestnut</name>
    <dbReference type="NCBI Taxonomy" id="22666"/>
    <lineage>
        <taxon>Eukaryota</taxon>
        <taxon>Viridiplantae</taxon>
        <taxon>Streptophyta</taxon>
        <taxon>Embryophyta</taxon>
        <taxon>Tracheophyta</taxon>
        <taxon>Spermatophyta</taxon>
        <taxon>Magnoliopsida</taxon>
        <taxon>eudicotyledons</taxon>
        <taxon>Gunneridae</taxon>
        <taxon>Pentapetalae</taxon>
        <taxon>rosids</taxon>
        <taxon>malvids</taxon>
        <taxon>Myrtales</taxon>
        <taxon>Lythraceae</taxon>
        <taxon>Trapa</taxon>
    </lineage>
</organism>
<dbReference type="Proteomes" id="UP001346149">
    <property type="component" value="Unassembled WGS sequence"/>
</dbReference>